<proteinExistence type="inferred from homology"/>
<dbReference type="Pfam" id="PF19055">
    <property type="entry name" value="ABC2_membrane_7"/>
    <property type="match status" value="1"/>
</dbReference>
<feature type="transmembrane region" description="Helical" evidence="11">
    <location>
        <begin position="554"/>
        <end position="574"/>
    </location>
</feature>
<dbReference type="InterPro" id="IPR013581">
    <property type="entry name" value="PDR_assoc"/>
</dbReference>
<evidence type="ECO:0000256" key="6">
    <source>
        <dbReference type="ARBA" id="ARBA00022741"/>
    </source>
</evidence>
<keyword evidence="4 11" id="KW-0812">Transmembrane</keyword>
<evidence type="ECO:0000256" key="4">
    <source>
        <dbReference type="ARBA" id="ARBA00022692"/>
    </source>
</evidence>
<dbReference type="FunFam" id="3.40.50.300:FF:003489">
    <property type="entry name" value="ABC transporter G family member 39"/>
    <property type="match status" value="1"/>
</dbReference>
<dbReference type="PANTHER" id="PTHR48040:SF22">
    <property type="entry name" value="ABC TRANSPORTER DOMAIN-CONTAINING PROTEIN"/>
    <property type="match status" value="1"/>
</dbReference>
<dbReference type="InterPro" id="IPR013525">
    <property type="entry name" value="ABC2_TM"/>
</dbReference>
<dbReference type="GO" id="GO:0005524">
    <property type="term" value="F:ATP binding"/>
    <property type="evidence" value="ECO:0007669"/>
    <property type="project" value="UniProtKB-KW"/>
</dbReference>
<feature type="transmembrane region" description="Helical" evidence="11">
    <location>
        <begin position="1330"/>
        <end position="1350"/>
    </location>
</feature>
<dbReference type="InterPro" id="IPR029481">
    <property type="entry name" value="ABC_trans_N"/>
</dbReference>
<accession>A0A6A1W171</accession>
<dbReference type="GO" id="GO:0140359">
    <property type="term" value="F:ABC-type transporter activity"/>
    <property type="evidence" value="ECO:0007669"/>
    <property type="project" value="InterPro"/>
</dbReference>
<dbReference type="Pfam" id="PF00005">
    <property type="entry name" value="ABC_tran"/>
    <property type="match status" value="2"/>
</dbReference>
<dbReference type="InterPro" id="IPR034003">
    <property type="entry name" value="ABCG_PDR_2"/>
</dbReference>
<dbReference type="FunFam" id="3.40.50.300:FF:000179">
    <property type="entry name" value="ABC transporter G family member 34"/>
    <property type="match status" value="1"/>
</dbReference>
<feature type="transmembrane region" description="Helical" evidence="11">
    <location>
        <begin position="1418"/>
        <end position="1437"/>
    </location>
</feature>
<keyword evidence="6" id="KW-0547">Nucleotide-binding</keyword>
<dbReference type="PANTHER" id="PTHR48040">
    <property type="entry name" value="PLEIOTROPIC DRUG RESISTANCE PROTEIN 1-LIKE ISOFORM X1"/>
    <property type="match status" value="1"/>
</dbReference>
<gene>
    <name evidence="13" type="ORF">CJ030_MR3G026503</name>
</gene>
<protein>
    <submittedName>
        <fullName evidence="13">Pleiotropic drug resistance protein 1</fullName>
    </submittedName>
</protein>
<dbReference type="CDD" id="cd03232">
    <property type="entry name" value="ABCG_PDR_domain2"/>
    <property type="match status" value="1"/>
</dbReference>
<feature type="transmembrane region" description="Helical" evidence="11">
    <location>
        <begin position="666"/>
        <end position="688"/>
    </location>
</feature>
<reference evidence="13 14" key="1">
    <citation type="journal article" date="2019" name="Plant Biotechnol. J.">
        <title>The red bayberry genome and genetic basis of sex determination.</title>
        <authorList>
            <person name="Jia H.M."/>
            <person name="Jia H.J."/>
            <person name="Cai Q.L."/>
            <person name="Wang Y."/>
            <person name="Zhao H.B."/>
            <person name="Yang W.F."/>
            <person name="Wang G.Y."/>
            <person name="Li Y.H."/>
            <person name="Zhan D.L."/>
            <person name="Shen Y.T."/>
            <person name="Niu Q.F."/>
            <person name="Chang L."/>
            <person name="Qiu J."/>
            <person name="Zhao L."/>
            <person name="Xie H.B."/>
            <person name="Fu W.Y."/>
            <person name="Jin J."/>
            <person name="Li X.W."/>
            <person name="Jiao Y."/>
            <person name="Zhou C.C."/>
            <person name="Tu T."/>
            <person name="Chai C.Y."/>
            <person name="Gao J.L."/>
            <person name="Fan L.J."/>
            <person name="van de Weg E."/>
            <person name="Wang J.Y."/>
            <person name="Gao Z.S."/>
        </authorList>
    </citation>
    <scope>NUCLEOTIDE SEQUENCE [LARGE SCALE GENOMIC DNA]</scope>
    <source>
        <tissue evidence="13">Leaves</tissue>
    </source>
</reference>
<evidence type="ECO:0000259" key="12">
    <source>
        <dbReference type="PROSITE" id="PS50893"/>
    </source>
</evidence>
<dbReference type="SMART" id="SM00382">
    <property type="entry name" value="AAA"/>
    <property type="match status" value="2"/>
</dbReference>
<keyword evidence="9 11" id="KW-0472">Membrane</keyword>
<dbReference type="OrthoDB" id="66620at2759"/>
<keyword evidence="7" id="KW-0067">ATP-binding</keyword>
<feature type="transmembrane region" description="Helical" evidence="11">
    <location>
        <begin position="605"/>
        <end position="628"/>
    </location>
</feature>
<evidence type="ECO:0000313" key="14">
    <source>
        <dbReference type="Proteomes" id="UP000516437"/>
    </source>
</evidence>
<sequence>METGDIYSAGSSFRLSSSSIWRNNGMEVFSRSSREEDDEEALKWAALQRLPTYNRLKKGLLTAPQGEASEIDIHNLGLKERKGLIERLVKVPEEDNEKFLLKLKGRFDRVGIALPTIEVRFQNLNIEAEANVGSRSLPTFFNFSVNILEGLLNYLRILPSTKKQLSILQDVSGVIRPGRMTLLLGPPSSGKTTLLLALAGDLDPDLQFSGDVTYNGHKMTEFVPQRTAAYVSQHDLHIAEMTVRETLAFSARCQGVGSRYEMITELVRREKEANIKPDPDIDIYMKALATEGEEASVVTDYILKVLGLEVCAETLVGNQMIRGISGGQRKRVTTGEMLVGPSKVLFMDEISTGLDSSTTFQIVNSIKQYVHILNGTVVVSLLQPAPETYNLFDDIILLSDGQIAYQGPRDQVLDFFEFVGFKCPERKGVADFLQEVTSRKDQEQYWARKDTPYKFVTVKEFAEAFQSFHVGQKLTEELANAYDKASSHPAALTTRKYGVGKEELLKACLSREFLLMKRNSFVYIFKLTQLAIMALIAMTIFLRTEMHRNTVTDGGIYTGALFYSVVVIMFNGNAEISMTVAKLPVFFKQRKFLFYPAWAYSLPGWIIKIPLSFVEVAVWVFITYYVIGFDPSAGRFFRQYLLLLLVNQMASALFRFIGAIGRGNLIVSNTFGSFALVTLFALGGVVLSRENIKKWWIWGYWISPLMYGQNAIVVNEFLGERWRHVPPNSTESLGVEVLESRGFFQQAYWYWIGVGALIGYVLLFNAVFTLALTYLNPMGKPQALKLEETQSSEDDDRSRKAIQSPHGGNSSIQLTNIESGDDISMRSVSSRRSSVSIEAAVDVSQNRKRGMVLPFDQHSITFDEIKYSVDMPQEMKNQGIGEDKLVLLKGVSGAFRPGVLTALMGVSGAGKTTLMDVLAGRKTGGYIEGKITISGYPKKQETFARVSGYCEQNDIHSPHVTVYESLLYSAWLRLSPEVDSQTRKSFTYQLMSLECKLESPPSCSNVYLAPVKLTLENKQWLQMFIEEVMDLVELKPLRHALVGLPGVNGLSTEQRKRLTIAVELVANPSIIFMDEPTSGLDARAAAIVMRTVRNTVDTGRTVVCTIHQPSIDIFEAFDELFLMKHGGQEIYVGPLGSHSCHLIKYFEGIGGVSTIRNDQNPATWMLEVTSLAHETALGIDFANVYRNSELYRRNKTLIKELSSPAPGSKDLYFPTQYSQSYFTQFMACLWKQHWSYWRNPLYTAVRFLFTTIISLMFGTMFWNLGSKTTKQQDVFNAMGSMYASVLFIGVKNATSVQPVVAIERTVFYRERAAGMYSALPYAFAQVLIELPYVFTQAAVYGVLVYAMIGFEWTAAKFFWYLFFMYFSLLYFTFYGMMTVAVTPNHHISSIISSAFYAIWNLFSGFIVPRPRIPIWWRWYSWVCPLAWTLYGLVASQFGDNKDLLDTGETVEDFVREYFGFKHDFLGVVAVVVVGFTLLFAFIFAVSIKLFNFQKR</sequence>
<evidence type="ECO:0000256" key="8">
    <source>
        <dbReference type="ARBA" id="ARBA00022989"/>
    </source>
</evidence>
<evidence type="ECO:0000313" key="13">
    <source>
        <dbReference type="EMBL" id="KAB1218623.1"/>
    </source>
</evidence>
<dbReference type="InterPro" id="IPR043926">
    <property type="entry name" value="ABCG_dom"/>
</dbReference>
<comment type="caution">
    <text evidence="13">The sequence shown here is derived from an EMBL/GenBank/DDBJ whole genome shotgun (WGS) entry which is preliminary data.</text>
</comment>
<feature type="transmembrane region" description="Helical" evidence="11">
    <location>
        <begin position="640"/>
        <end position="660"/>
    </location>
</feature>
<feature type="compositionally biased region" description="Polar residues" evidence="10">
    <location>
        <begin position="806"/>
        <end position="815"/>
    </location>
</feature>
<keyword evidence="3" id="KW-0813">Transport</keyword>
<dbReference type="InterPro" id="IPR003439">
    <property type="entry name" value="ABC_transporter-like_ATP-bd"/>
</dbReference>
<keyword evidence="14" id="KW-1185">Reference proteome</keyword>
<feature type="transmembrane region" description="Helical" evidence="11">
    <location>
        <begin position="1387"/>
        <end position="1406"/>
    </location>
</feature>
<evidence type="ECO:0000256" key="2">
    <source>
        <dbReference type="ARBA" id="ARBA00006012"/>
    </source>
</evidence>
<dbReference type="InterPro" id="IPR003593">
    <property type="entry name" value="AAA+_ATPase"/>
</dbReference>
<evidence type="ECO:0000256" key="7">
    <source>
        <dbReference type="ARBA" id="ARBA00022840"/>
    </source>
</evidence>
<evidence type="ECO:0000256" key="1">
    <source>
        <dbReference type="ARBA" id="ARBA00004141"/>
    </source>
</evidence>
<dbReference type="SUPFAM" id="SSF52540">
    <property type="entry name" value="P-loop containing nucleoside triphosphate hydrolases"/>
    <property type="match status" value="2"/>
</dbReference>
<dbReference type="Gene3D" id="3.40.50.300">
    <property type="entry name" value="P-loop containing nucleotide triphosphate hydrolases"/>
    <property type="match status" value="2"/>
</dbReference>
<feature type="transmembrane region" description="Helical" evidence="11">
    <location>
        <begin position="521"/>
        <end position="542"/>
    </location>
</feature>
<feature type="transmembrane region" description="Helical" evidence="11">
    <location>
        <begin position="1357"/>
        <end position="1381"/>
    </location>
</feature>
<dbReference type="Proteomes" id="UP000516437">
    <property type="component" value="Chromosome 3"/>
</dbReference>
<feature type="domain" description="ABC transporter" evidence="12">
    <location>
        <begin position="860"/>
        <end position="1150"/>
    </location>
</feature>
<keyword evidence="5" id="KW-0677">Repeat</keyword>
<dbReference type="Pfam" id="PF08370">
    <property type="entry name" value="PDR_assoc"/>
    <property type="match status" value="1"/>
</dbReference>
<dbReference type="InterPro" id="IPR027417">
    <property type="entry name" value="P-loop_NTPase"/>
</dbReference>
<feature type="transmembrane region" description="Helical" evidence="11">
    <location>
        <begin position="1241"/>
        <end position="1262"/>
    </location>
</feature>
<name>A0A6A1W171_9ROSI</name>
<dbReference type="FunFam" id="3.40.50.300:FF:002615">
    <property type="entry name" value="ABC transporter"/>
    <property type="match status" value="1"/>
</dbReference>
<evidence type="ECO:0000256" key="11">
    <source>
        <dbReference type="SAM" id="Phobius"/>
    </source>
</evidence>
<dbReference type="EMBL" id="RXIC02000021">
    <property type="protein sequence ID" value="KAB1218623.1"/>
    <property type="molecule type" value="Genomic_DNA"/>
</dbReference>
<feature type="transmembrane region" description="Helical" evidence="11">
    <location>
        <begin position="748"/>
        <end position="775"/>
    </location>
</feature>
<dbReference type="CDD" id="cd03233">
    <property type="entry name" value="ABCG_PDR_domain1"/>
    <property type="match status" value="1"/>
</dbReference>
<comment type="similarity">
    <text evidence="2">Belongs to the ABC transporter superfamily. ABCG family. PDR (TC 3.A.1.205) subfamily.</text>
</comment>
<organism evidence="13 14">
    <name type="scientific">Morella rubra</name>
    <name type="common">Chinese bayberry</name>
    <dbReference type="NCBI Taxonomy" id="262757"/>
    <lineage>
        <taxon>Eukaryota</taxon>
        <taxon>Viridiplantae</taxon>
        <taxon>Streptophyta</taxon>
        <taxon>Embryophyta</taxon>
        <taxon>Tracheophyta</taxon>
        <taxon>Spermatophyta</taxon>
        <taxon>Magnoliopsida</taxon>
        <taxon>eudicotyledons</taxon>
        <taxon>Gunneridae</taxon>
        <taxon>Pentapetalae</taxon>
        <taxon>rosids</taxon>
        <taxon>fabids</taxon>
        <taxon>Fagales</taxon>
        <taxon>Myricaceae</taxon>
        <taxon>Morella</taxon>
    </lineage>
</organism>
<evidence type="ECO:0000256" key="5">
    <source>
        <dbReference type="ARBA" id="ARBA00022737"/>
    </source>
</evidence>
<dbReference type="Pfam" id="PF14510">
    <property type="entry name" value="ABC_trans_N"/>
    <property type="match status" value="1"/>
</dbReference>
<feature type="domain" description="ABC transporter" evidence="12">
    <location>
        <begin position="152"/>
        <end position="425"/>
    </location>
</feature>
<dbReference type="GO" id="GO:0016020">
    <property type="term" value="C:membrane"/>
    <property type="evidence" value="ECO:0007669"/>
    <property type="project" value="UniProtKB-SubCell"/>
</dbReference>
<dbReference type="InterPro" id="IPR034001">
    <property type="entry name" value="ABCG_PDR_1"/>
</dbReference>
<evidence type="ECO:0000256" key="10">
    <source>
        <dbReference type="SAM" id="MobiDB-lite"/>
    </source>
</evidence>
<feature type="transmembrane region" description="Helical" evidence="11">
    <location>
        <begin position="1464"/>
        <end position="1490"/>
    </location>
</feature>
<feature type="region of interest" description="Disordered" evidence="10">
    <location>
        <begin position="787"/>
        <end position="815"/>
    </location>
</feature>
<dbReference type="Pfam" id="PF01061">
    <property type="entry name" value="ABC2_membrane"/>
    <property type="match status" value="2"/>
</dbReference>
<comment type="subcellular location">
    <subcellularLocation>
        <location evidence="1">Membrane</location>
        <topology evidence="1">Multi-pass membrane protein</topology>
    </subcellularLocation>
</comment>
<dbReference type="GO" id="GO:0016887">
    <property type="term" value="F:ATP hydrolysis activity"/>
    <property type="evidence" value="ECO:0007669"/>
    <property type="project" value="InterPro"/>
</dbReference>
<evidence type="ECO:0000256" key="3">
    <source>
        <dbReference type="ARBA" id="ARBA00022448"/>
    </source>
</evidence>
<keyword evidence="8 11" id="KW-1133">Transmembrane helix</keyword>
<dbReference type="PROSITE" id="PS50893">
    <property type="entry name" value="ABC_TRANSPORTER_2"/>
    <property type="match status" value="2"/>
</dbReference>
<evidence type="ECO:0000256" key="9">
    <source>
        <dbReference type="ARBA" id="ARBA00023136"/>
    </source>
</evidence>